<evidence type="ECO:0000313" key="2">
    <source>
        <dbReference type="Proteomes" id="UP000316621"/>
    </source>
</evidence>
<dbReference type="Proteomes" id="UP000316621">
    <property type="component" value="Chromosome 4"/>
</dbReference>
<sequence length="45" mass="4897">MVYVSSTKTTVSVTSLPTSLRDASKVRVILFKPNHAGLLLLSSMF</sequence>
<gene>
    <name evidence="1" type="ORF">C5167_006949</name>
</gene>
<dbReference type="AlphaFoldDB" id="A0A4Y7JHW3"/>
<accession>A0A4Y7JHW3</accession>
<name>A0A4Y7JHW3_PAPSO</name>
<protein>
    <submittedName>
        <fullName evidence="1">Uncharacterized protein</fullName>
    </submittedName>
</protein>
<dbReference type="EMBL" id="CM010718">
    <property type="protein sequence ID" value="RZC59652.1"/>
    <property type="molecule type" value="Genomic_DNA"/>
</dbReference>
<reference evidence="1 2" key="1">
    <citation type="journal article" date="2018" name="Science">
        <title>The opium poppy genome and morphinan production.</title>
        <authorList>
            <person name="Guo L."/>
            <person name="Winzer T."/>
            <person name="Yang X."/>
            <person name="Li Y."/>
            <person name="Ning Z."/>
            <person name="He Z."/>
            <person name="Teodor R."/>
            <person name="Lu Y."/>
            <person name="Bowser T.A."/>
            <person name="Graham I.A."/>
            <person name="Ye K."/>
        </authorList>
    </citation>
    <scope>NUCLEOTIDE SEQUENCE [LARGE SCALE GENOMIC DNA]</scope>
    <source>
        <strain evidence="2">cv. HN1</strain>
        <tissue evidence="1">Leaves</tissue>
    </source>
</reference>
<dbReference type="Gramene" id="RZC59652">
    <property type="protein sequence ID" value="RZC59652"/>
    <property type="gene ID" value="C5167_006949"/>
</dbReference>
<organism evidence="1 2">
    <name type="scientific">Papaver somniferum</name>
    <name type="common">Opium poppy</name>
    <dbReference type="NCBI Taxonomy" id="3469"/>
    <lineage>
        <taxon>Eukaryota</taxon>
        <taxon>Viridiplantae</taxon>
        <taxon>Streptophyta</taxon>
        <taxon>Embryophyta</taxon>
        <taxon>Tracheophyta</taxon>
        <taxon>Spermatophyta</taxon>
        <taxon>Magnoliopsida</taxon>
        <taxon>Ranunculales</taxon>
        <taxon>Papaveraceae</taxon>
        <taxon>Papaveroideae</taxon>
        <taxon>Papaver</taxon>
    </lineage>
</organism>
<evidence type="ECO:0000313" key="1">
    <source>
        <dbReference type="EMBL" id="RZC59652.1"/>
    </source>
</evidence>
<proteinExistence type="predicted"/>
<keyword evidence="2" id="KW-1185">Reference proteome</keyword>